<feature type="domain" description="NADAR" evidence="1">
    <location>
        <begin position="24"/>
        <end position="167"/>
    </location>
</feature>
<name>A0A6J5LL30_9CAUD</name>
<gene>
    <name evidence="2" type="ORF">UFOVP127_94</name>
    <name evidence="3" type="ORF">UFOVP276_200</name>
</gene>
<dbReference type="InterPro" id="IPR012816">
    <property type="entry name" value="NADAR"/>
</dbReference>
<evidence type="ECO:0000313" key="3">
    <source>
        <dbReference type="EMBL" id="CAB4135244.1"/>
    </source>
</evidence>
<dbReference type="Gene3D" id="1.10.357.40">
    <property type="entry name" value="YbiA-like"/>
    <property type="match status" value="1"/>
</dbReference>
<dbReference type="EMBL" id="LR796294">
    <property type="protein sequence ID" value="CAB4135244.1"/>
    <property type="molecule type" value="Genomic_DNA"/>
</dbReference>
<dbReference type="InterPro" id="IPR037238">
    <property type="entry name" value="YbiA-like_sf"/>
</dbReference>
<dbReference type="CDD" id="cd15457">
    <property type="entry name" value="NADAR"/>
    <property type="match status" value="1"/>
</dbReference>
<organism evidence="3">
    <name type="scientific">uncultured Caudovirales phage</name>
    <dbReference type="NCBI Taxonomy" id="2100421"/>
    <lineage>
        <taxon>Viruses</taxon>
        <taxon>Duplodnaviria</taxon>
        <taxon>Heunggongvirae</taxon>
        <taxon>Uroviricota</taxon>
        <taxon>Caudoviricetes</taxon>
        <taxon>Peduoviridae</taxon>
        <taxon>Maltschvirus</taxon>
        <taxon>Maltschvirus maltsch</taxon>
    </lineage>
</organism>
<proteinExistence type="predicted"/>
<evidence type="ECO:0000259" key="1">
    <source>
        <dbReference type="Pfam" id="PF08719"/>
    </source>
</evidence>
<dbReference type="EMBL" id="LR796249">
    <property type="protein sequence ID" value="CAB4131441.1"/>
    <property type="molecule type" value="Genomic_DNA"/>
</dbReference>
<reference evidence="3" key="1">
    <citation type="submission" date="2020-04" db="EMBL/GenBank/DDBJ databases">
        <authorList>
            <person name="Chiriac C."/>
            <person name="Salcher M."/>
            <person name="Ghai R."/>
            <person name="Kavagutti S V."/>
        </authorList>
    </citation>
    <scope>NUCLEOTIDE SEQUENCE</scope>
</reference>
<accession>A0A6J5LL30</accession>
<evidence type="ECO:0000313" key="2">
    <source>
        <dbReference type="EMBL" id="CAB4131441.1"/>
    </source>
</evidence>
<sequence>MAILNVFVQNQLSDPNAIQGFFGEYRWLSNFHLSPVEFEGKVYPSAENAFQAAKVLSTDRNKFVTCTPKEAKKFGRRVDMVYPAKYWNIIRTVVMYQVLKSKFKDDALWGQLKGTGLKYLEESNWWGDEFWGMYRRDLTDVLPPPKYGISATGQNTLGYLLMLVRAEPR</sequence>
<protein>
    <submittedName>
        <fullName evidence="3">NADAR</fullName>
    </submittedName>
</protein>
<dbReference type="SUPFAM" id="SSF143990">
    <property type="entry name" value="YbiA-like"/>
    <property type="match status" value="1"/>
</dbReference>
<dbReference type="Pfam" id="PF08719">
    <property type="entry name" value="NADAR"/>
    <property type="match status" value="1"/>
</dbReference>